<dbReference type="PANTHER" id="PTHR13604">
    <property type="entry name" value="DC12-RELATED"/>
    <property type="match status" value="1"/>
</dbReference>
<evidence type="ECO:0000313" key="9">
    <source>
        <dbReference type="Proteomes" id="UP000095751"/>
    </source>
</evidence>
<feature type="non-terminal residue" evidence="8">
    <location>
        <position position="236"/>
    </location>
</feature>
<feature type="non-terminal residue" evidence="8">
    <location>
        <position position="1"/>
    </location>
</feature>
<evidence type="ECO:0000313" key="8">
    <source>
        <dbReference type="EMBL" id="OEU08916.1"/>
    </source>
</evidence>
<evidence type="ECO:0000256" key="7">
    <source>
        <dbReference type="ARBA" id="ARBA00023239"/>
    </source>
</evidence>
<evidence type="ECO:0000256" key="1">
    <source>
        <dbReference type="ARBA" id="ARBA00008136"/>
    </source>
</evidence>
<dbReference type="GO" id="GO:0016829">
    <property type="term" value="F:lyase activity"/>
    <property type="evidence" value="ECO:0007669"/>
    <property type="project" value="UniProtKB-KW"/>
</dbReference>
<evidence type="ECO:0000256" key="3">
    <source>
        <dbReference type="ARBA" id="ARBA00022763"/>
    </source>
</evidence>
<dbReference type="OrthoDB" id="2111841at2759"/>
<sequence length="236" mass="27240">DNFNTSPGMDCSVISLNEKSRELVASKKKWGLVSKSATARKPLYTNEKEIIKICFQNLCYNARSETLYSKLTFSRLAFQGKTCVVALDGYFEWKPHPYFKRKQPYFVYRKQQEKEDDKSGQRQPLLIAGLYTKVSTGNSNSPDLHSFTMLTTKASKQIEWLHHRMPVCIWDIDLAKRWLTQPSEALKEQIDDAARLNNNGFAWHKVSPEVSNLKFQGEKVIKEIKETTQSVTNFFA</sequence>
<dbReference type="AlphaFoldDB" id="A0A1E7ESU3"/>
<dbReference type="GO" id="GO:0003697">
    <property type="term" value="F:single-stranded DNA binding"/>
    <property type="evidence" value="ECO:0007669"/>
    <property type="project" value="InterPro"/>
</dbReference>
<dbReference type="Pfam" id="PF02586">
    <property type="entry name" value="SRAP"/>
    <property type="match status" value="1"/>
</dbReference>
<gene>
    <name evidence="8" type="ORF">FRACYDRAFT_139691</name>
</gene>
<keyword evidence="6" id="KW-0238">DNA-binding</keyword>
<keyword evidence="4" id="KW-0378">Hydrolase</keyword>
<dbReference type="GO" id="GO:0106300">
    <property type="term" value="P:protein-DNA covalent cross-linking repair"/>
    <property type="evidence" value="ECO:0007669"/>
    <property type="project" value="InterPro"/>
</dbReference>
<dbReference type="InterPro" id="IPR003738">
    <property type="entry name" value="SRAP"/>
</dbReference>
<dbReference type="InterPro" id="IPR036590">
    <property type="entry name" value="SRAP-like"/>
</dbReference>
<dbReference type="GO" id="GO:0008233">
    <property type="term" value="F:peptidase activity"/>
    <property type="evidence" value="ECO:0007669"/>
    <property type="project" value="UniProtKB-KW"/>
</dbReference>
<keyword evidence="2" id="KW-0645">Protease</keyword>
<organism evidence="8 9">
    <name type="scientific">Fragilariopsis cylindrus CCMP1102</name>
    <dbReference type="NCBI Taxonomy" id="635003"/>
    <lineage>
        <taxon>Eukaryota</taxon>
        <taxon>Sar</taxon>
        <taxon>Stramenopiles</taxon>
        <taxon>Ochrophyta</taxon>
        <taxon>Bacillariophyta</taxon>
        <taxon>Bacillariophyceae</taxon>
        <taxon>Bacillariophycidae</taxon>
        <taxon>Bacillariales</taxon>
        <taxon>Bacillariaceae</taxon>
        <taxon>Fragilariopsis</taxon>
    </lineage>
</organism>
<dbReference type="GO" id="GO:0006508">
    <property type="term" value="P:proteolysis"/>
    <property type="evidence" value="ECO:0007669"/>
    <property type="project" value="UniProtKB-KW"/>
</dbReference>
<name>A0A1E7ESU3_9STRA</name>
<protein>
    <recommendedName>
        <fullName evidence="10">DUF159-domain-containing protein</fullName>
    </recommendedName>
</protein>
<evidence type="ECO:0000256" key="2">
    <source>
        <dbReference type="ARBA" id="ARBA00022670"/>
    </source>
</evidence>
<dbReference type="Gene3D" id="3.90.1680.10">
    <property type="entry name" value="SOS response associated peptidase-like"/>
    <property type="match status" value="1"/>
</dbReference>
<keyword evidence="3" id="KW-0227">DNA damage</keyword>
<keyword evidence="5" id="KW-0190">Covalent protein-DNA linkage</keyword>
<dbReference type="PANTHER" id="PTHR13604:SF0">
    <property type="entry name" value="ABASIC SITE PROCESSING PROTEIN HMCES"/>
    <property type="match status" value="1"/>
</dbReference>
<evidence type="ECO:0000256" key="6">
    <source>
        <dbReference type="ARBA" id="ARBA00023125"/>
    </source>
</evidence>
<dbReference type="KEGG" id="fcy:FRACYDRAFT_139691"/>
<dbReference type="InParanoid" id="A0A1E7ESU3"/>
<dbReference type="EMBL" id="KV784378">
    <property type="protein sequence ID" value="OEU08916.1"/>
    <property type="molecule type" value="Genomic_DNA"/>
</dbReference>
<proteinExistence type="inferred from homology"/>
<dbReference type="Proteomes" id="UP000095751">
    <property type="component" value="Unassembled WGS sequence"/>
</dbReference>
<comment type="similarity">
    <text evidence="1">Belongs to the SOS response-associated peptidase family.</text>
</comment>
<dbReference type="SUPFAM" id="SSF143081">
    <property type="entry name" value="BB1717-like"/>
    <property type="match status" value="1"/>
</dbReference>
<reference evidence="8 9" key="1">
    <citation type="submission" date="2016-09" db="EMBL/GenBank/DDBJ databases">
        <title>Extensive genetic diversity and differential bi-allelic expression allows diatom success in the polar Southern Ocean.</title>
        <authorList>
            <consortium name="DOE Joint Genome Institute"/>
            <person name="Mock T."/>
            <person name="Otillar R.P."/>
            <person name="Strauss J."/>
            <person name="Dupont C."/>
            <person name="Frickenhaus S."/>
            <person name="Maumus F."/>
            <person name="Mcmullan M."/>
            <person name="Sanges R."/>
            <person name="Schmutz J."/>
            <person name="Toseland A."/>
            <person name="Valas R."/>
            <person name="Veluchamy A."/>
            <person name="Ward B.J."/>
            <person name="Allen A."/>
            <person name="Barry K."/>
            <person name="Falciatore A."/>
            <person name="Ferrante M."/>
            <person name="Fortunato A.E."/>
            <person name="Gloeckner G."/>
            <person name="Gruber A."/>
            <person name="Hipkin R."/>
            <person name="Janech M."/>
            <person name="Kroth P."/>
            <person name="Leese F."/>
            <person name="Lindquist E."/>
            <person name="Lyon B.R."/>
            <person name="Martin J."/>
            <person name="Mayer C."/>
            <person name="Parker M."/>
            <person name="Quesneville H."/>
            <person name="Raymond J."/>
            <person name="Uhlig C."/>
            <person name="Valentin K.U."/>
            <person name="Worden A.Z."/>
            <person name="Armbrust E.V."/>
            <person name="Bowler C."/>
            <person name="Green B."/>
            <person name="Moulton V."/>
            <person name="Van Oosterhout C."/>
            <person name="Grigoriev I."/>
        </authorList>
    </citation>
    <scope>NUCLEOTIDE SEQUENCE [LARGE SCALE GENOMIC DNA]</scope>
    <source>
        <strain evidence="8 9">CCMP1102</strain>
    </source>
</reference>
<keyword evidence="9" id="KW-1185">Reference proteome</keyword>
<evidence type="ECO:0000256" key="4">
    <source>
        <dbReference type="ARBA" id="ARBA00022801"/>
    </source>
</evidence>
<keyword evidence="7" id="KW-0456">Lyase</keyword>
<accession>A0A1E7ESU3</accession>
<evidence type="ECO:0008006" key="10">
    <source>
        <dbReference type="Google" id="ProtNLM"/>
    </source>
</evidence>
<evidence type="ECO:0000256" key="5">
    <source>
        <dbReference type="ARBA" id="ARBA00023124"/>
    </source>
</evidence>